<accession>A0A0F8XYC0</accession>
<comment type="caution">
    <text evidence="1">The sequence shown here is derived from an EMBL/GenBank/DDBJ whole genome shotgun (WGS) entry which is preliminary data.</text>
</comment>
<proteinExistence type="predicted"/>
<gene>
    <name evidence="1" type="ORF">LCGC14_3159910</name>
</gene>
<reference evidence="1" key="1">
    <citation type="journal article" date="2015" name="Nature">
        <title>Complex archaea that bridge the gap between prokaryotes and eukaryotes.</title>
        <authorList>
            <person name="Spang A."/>
            <person name="Saw J.H."/>
            <person name="Jorgensen S.L."/>
            <person name="Zaremba-Niedzwiedzka K."/>
            <person name="Martijn J."/>
            <person name="Lind A.E."/>
            <person name="van Eijk R."/>
            <person name="Schleper C."/>
            <person name="Guy L."/>
            <person name="Ettema T.J."/>
        </authorList>
    </citation>
    <scope>NUCLEOTIDE SEQUENCE</scope>
</reference>
<dbReference type="AlphaFoldDB" id="A0A0F8XYC0"/>
<protein>
    <submittedName>
        <fullName evidence="1">Uncharacterized protein</fullName>
    </submittedName>
</protein>
<sequence>VIHGFVCIVGDKGGDYRCWKECNDACAVLEKTKLVGHCIPSEEAYEAALDHGH</sequence>
<organism evidence="1">
    <name type="scientific">marine sediment metagenome</name>
    <dbReference type="NCBI Taxonomy" id="412755"/>
    <lineage>
        <taxon>unclassified sequences</taxon>
        <taxon>metagenomes</taxon>
        <taxon>ecological metagenomes</taxon>
    </lineage>
</organism>
<dbReference type="EMBL" id="LAZR01069814">
    <property type="protein sequence ID" value="KKK46969.1"/>
    <property type="molecule type" value="Genomic_DNA"/>
</dbReference>
<evidence type="ECO:0000313" key="1">
    <source>
        <dbReference type="EMBL" id="KKK46969.1"/>
    </source>
</evidence>
<name>A0A0F8XYC0_9ZZZZ</name>
<feature type="non-terminal residue" evidence="1">
    <location>
        <position position="1"/>
    </location>
</feature>